<evidence type="ECO:0000256" key="1">
    <source>
        <dbReference type="SAM" id="MobiDB-lite"/>
    </source>
</evidence>
<comment type="caution">
    <text evidence="2">The sequence shown here is derived from an EMBL/GenBank/DDBJ whole genome shotgun (WGS) entry which is preliminary data.</text>
</comment>
<name>A0AAV6UYN6_9ARAC</name>
<gene>
    <name evidence="2" type="ORF">JTE90_014995</name>
</gene>
<dbReference type="Proteomes" id="UP000827092">
    <property type="component" value="Unassembled WGS sequence"/>
</dbReference>
<reference evidence="2 3" key="1">
    <citation type="journal article" date="2022" name="Nat. Ecol. Evol.">
        <title>A masculinizing supergene underlies an exaggerated male reproductive morph in a spider.</title>
        <authorList>
            <person name="Hendrickx F."/>
            <person name="De Corte Z."/>
            <person name="Sonet G."/>
            <person name="Van Belleghem S.M."/>
            <person name="Kostlbacher S."/>
            <person name="Vangestel C."/>
        </authorList>
    </citation>
    <scope>NUCLEOTIDE SEQUENCE [LARGE SCALE GENOMIC DNA]</scope>
    <source>
        <strain evidence="2">W744_W776</strain>
    </source>
</reference>
<evidence type="ECO:0000313" key="2">
    <source>
        <dbReference type="EMBL" id="KAG8188943.1"/>
    </source>
</evidence>
<accession>A0AAV6UYN6</accession>
<evidence type="ECO:0000313" key="3">
    <source>
        <dbReference type="Proteomes" id="UP000827092"/>
    </source>
</evidence>
<proteinExistence type="predicted"/>
<sequence length="127" mass="13421">MGCTKHVCAAFTKDYQGIIQEAKQGSVTPKEETSKPFKVTGLPSQGSVHALAPPTNKGTHRDTVGWTVAKQPLLGGTSPLASETFCFGPPLGSPTMTRHVREESQKGGSGRSEHVSLPSPSEGYITE</sequence>
<organism evidence="2 3">
    <name type="scientific">Oedothorax gibbosus</name>
    <dbReference type="NCBI Taxonomy" id="931172"/>
    <lineage>
        <taxon>Eukaryota</taxon>
        <taxon>Metazoa</taxon>
        <taxon>Ecdysozoa</taxon>
        <taxon>Arthropoda</taxon>
        <taxon>Chelicerata</taxon>
        <taxon>Arachnida</taxon>
        <taxon>Araneae</taxon>
        <taxon>Araneomorphae</taxon>
        <taxon>Entelegynae</taxon>
        <taxon>Araneoidea</taxon>
        <taxon>Linyphiidae</taxon>
        <taxon>Erigoninae</taxon>
        <taxon>Oedothorax</taxon>
    </lineage>
</organism>
<feature type="region of interest" description="Disordered" evidence="1">
    <location>
        <begin position="24"/>
        <end position="62"/>
    </location>
</feature>
<dbReference type="AlphaFoldDB" id="A0AAV6UYN6"/>
<keyword evidence="3" id="KW-1185">Reference proteome</keyword>
<protein>
    <submittedName>
        <fullName evidence="2">Uncharacterized protein</fullName>
    </submittedName>
</protein>
<feature type="region of interest" description="Disordered" evidence="1">
    <location>
        <begin position="85"/>
        <end position="127"/>
    </location>
</feature>
<dbReference type="EMBL" id="JAFNEN010000227">
    <property type="protein sequence ID" value="KAG8188943.1"/>
    <property type="molecule type" value="Genomic_DNA"/>
</dbReference>